<protein>
    <submittedName>
        <fullName evidence="1">Uncharacterized protein</fullName>
    </submittedName>
</protein>
<evidence type="ECO:0000313" key="1">
    <source>
        <dbReference type="EMBL" id="LAA72341.1"/>
    </source>
</evidence>
<reference evidence="1" key="1">
    <citation type="submission" date="2017-07" db="EMBL/GenBank/DDBJ databases">
        <authorList>
            <person name="Mikheyev A."/>
            <person name="Grau M."/>
        </authorList>
    </citation>
    <scope>NUCLEOTIDE SEQUENCE</scope>
    <source>
        <tissue evidence="1">Venom_gland</tissue>
    </source>
</reference>
<reference evidence="1" key="2">
    <citation type="submission" date="2017-11" db="EMBL/GenBank/DDBJ databases">
        <title>Coralsnake Venomics: Analyses of Venom Gland Transcriptomes and Proteomes of Six Brazilian Taxa.</title>
        <authorList>
            <person name="Aird S.D."/>
            <person name="Jorge da Silva N."/>
            <person name="Qiu L."/>
            <person name="Villar-Briones A."/>
            <person name="Aparecida-Saddi V."/>
            <person name="Campos-Telles M.P."/>
            <person name="Grau M."/>
            <person name="Mikheyev A.S."/>
        </authorList>
    </citation>
    <scope>NUCLEOTIDE SEQUENCE</scope>
    <source>
        <tissue evidence="1">Venom_gland</tissue>
    </source>
</reference>
<organism evidence="1">
    <name type="scientific">Micrurus lemniscatus lemniscatus</name>
    <dbReference type="NCBI Taxonomy" id="129467"/>
    <lineage>
        <taxon>Eukaryota</taxon>
        <taxon>Metazoa</taxon>
        <taxon>Chordata</taxon>
        <taxon>Craniata</taxon>
        <taxon>Vertebrata</taxon>
        <taxon>Euteleostomi</taxon>
        <taxon>Lepidosauria</taxon>
        <taxon>Squamata</taxon>
        <taxon>Bifurcata</taxon>
        <taxon>Unidentata</taxon>
        <taxon>Episquamata</taxon>
        <taxon>Toxicofera</taxon>
        <taxon>Serpentes</taxon>
        <taxon>Colubroidea</taxon>
        <taxon>Elapidae</taxon>
        <taxon>Elapinae</taxon>
        <taxon>Micrurus</taxon>
    </lineage>
</organism>
<accession>A0A2D4HK49</accession>
<dbReference type="EMBL" id="IACK01038257">
    <property type="protein sequence ID" value="LAA72341.1"/>
    <property type="molecule type" value="Transcribed_RNA"/>
</dbReference>
<sequence>MSNLLKRKTRGDMIAVFQYLRGPKKEDRVLLFYPGGTINQLDSLSRIVVGAILLEVYKKRLDNCLCKILQGFMLGQGIGVEIHKNSLPTMLFYYCETSGVSITK</sequence>
<proteinExistence type="predicted"/>
<dbReference type="AlphaFoldDB" id="A0A2D4HK49"/>
<name>A0A2D4HK49_MICLE</name>